<protein>
    <recommendedName>
        <fullName evidence="2">Zinc-ribbon domain-containing protein</fullName>
    </recommendedName>
</protein>
<dbReference type="InterPro" id="IPR026870">
    <property type="entry name" value="Zinc_ribbon_dom"/>
</dbReference>
<dbReference type="AlphaFoldDB" id="A0A511YZE7"/>
<dbReference type="EMBL" id="BJYK01000008">
    <property type="protein sequence ID" value="GEN80506.1"/>
    <property type="molecule type" value="Genomic_DNA"/>
</dbReference>
<evidence type="ECO:0000259" key="2">
    <source>
        <dbReference type="Pfam" id="PF13240"/>
    </source>
</evidence>
<keyword evidence="1" id="KW-0472">Membrane</keyword>
<gene>
    <name evidence="3" type="ORF">AFE02nite_22400</name>
</gene>
<dbReference type="Pfam" id="PF13240">
    <property type="entry name" value="Zn_Ribbon_1"/>
    <property type="match status" value="1"/>
</dbReference>
<evidence type="ECO:0000313" key="4">
    <source>
        <dbReference type="Proteomes" id="UP000321484"/>
    </source>
</evidence>
<feature type="transmembrane region" description="Helical" evidence="1">
    <location>
        <begin position="53"/>
        <end position="71"/>
    </location>
</feature>
<comment type="caution">
    <text evidence="3">The sequence shown here is derived from an EMBL/GenBank/DDBJ whole genome shotgun (WGS) entry which is preliminary data.</text>
</comment>
<accession>A0A511YZE7</accession>
<organism evidence="3 4">
    <name type="scientific">Actinotalea fermentans</name>
    <dbReference type="NCBI Taxonomy" id="43671"/>
    <lineage>
        <taxon>Bacteria</taxon>
        <taxon>Bacillati</taxon>
        <taxon>Actinomycetota</taxon>
        <taxon>Actinomycetes</taxon>
        <taxon>Micrococcales</taxon>
        <taxon>Cellulomonadaceae</taxon>
        <taxon>Actinotalea</taxon>
    </lineage>
</organism>
<dbReference type="OrthoDB" id="4279533at2"/>
<feature type="transmembrane region" description="Helical" evidence="1">
    <location>
        <begin position="6"/>
        <end position="23"/>
    </location>
</feature>
<keyword evidence="4" id="KW-1185">Reference proteome</keyword>
<dbReference type="Proteomes" id="UP000321484">
    <property type="component" value="Unassembled WGS sequence"/>
</dbReference>
<reference evidence="3 4" key="1">
    <citation type="submission" date="2019-07" db="EMBL/GenBank/DDBJ databases">
        <title>Whole genome shotgun sequence of Actinotalea fermentans NBRC 105374.</title>
        <authorList>
            <person name="Hosoyama A."/>
            <person name="Uohara A."/>
            <person name="Ohji S."/>
            <person name="Ichikawa N."/>
        </authorList>
    </citation>
    <scope>NUCLEOTIDE SEQUENCE [LARGE SCALE GENOMIC DNA]</scope>
    <source>
        <strain evidence="3 4">NBRC 105374</strain>
    </source>
</reference>
<sequence length="465" mass="48162">MEFLAILSGISLVVLALLPNGGLTPGRKVGVIGLGVLFAGYGFYVAAQDSGTWRFPIIVFALPVIAAVEVVREIRDHRRRTAQWAPAQGAPMPSAPTLNAPGPGGAELAAFCTACGSRLRPEVRFCTRCGARRAVVPAPAAVGRPAWLLPVAIGGGAVALVVTIVVLVTMLGNRGPGVDEQEDVAGALVAAARESACADAASDGLYLASEMARVIPDDFWVDSPAYPTVVEAPFAELARTCGYEYGSEALNAVGIVGVTYRAIDGAMLAAAPPVVAEPAPQDQGGVKQSTQSDEPLVVPGSVTLWGGGAIGDLGYFAPADYALTTLANELGAWESEGDVSCSDGAITGRQYWWDDFLVFVGEQGFTYDHPSGEVVTVEAPYVGGWMLVPGDGARTGLRTADGLGTGDSVDELLTRYPGAYVAGPGPDGTVDWEFFAGDMGGYVFTTTGEEPDDVVVAIRSGTVCW</sequence>
<keyword evidence="1" id="KW-1133">Transmembrane helix</keyword>
<name>A0A511YZE7_9CELL</name>
<feature type="transmembrane region" description="Helical" evidence="1">
    <location>
        <begin position="147"/>
        <end position="171"/>
    </location>
</feature>
<keyword evidence="1" id="KW-0812">Transmembrane</keyword>
<evidence type="ECO:0000313" key="3">
    <source>
        <dbReference type="EMBL" id="GEN80506.1"/>
    </source>
</evidence>
<proteinExistence type="predicted"/>
<feature type="domain" description="Zinc-ribbon" evidence="2">
    <location>
        <begin position="111"/>
        <end position="131"/>
    </location>
</feature>
<feature type="transmembrane region" description="Helical" evidence="1">
    <location>
        <begin position="30"/>
        <end position="47"/>
    </location>
</feature>
<dbReference type="RefSeq" id="WP_052113503.1">
    <property type="nucleotide sequence ID" value="NZ_BJYK01000008.1"/>
</dbReference>
<evidence type="ECO:0000256" key="1">
    <source>
        <dbReference type="SAM" id="Phobius"/>
    </source>
</evidence>